<dbReference type="AlphaFoldDB" id="M7ZCB8"/>
<feature type="compositionally biased region" description="Low complexity" evidence="14">
    <location>
        <begin position="298"/>
        <end position="309"/>
    </location>
</feature>
<evidence type="ECO:0000256" key="14">
    <source>
        <dbReference type="SAM" id="MobiDB-lite"/>
    </source>
</evidence>
<dbReference type="GO" id="GO:0005741">
    <property type="term" value="C:mitochondrial outer membrane"/>
    <property type="evidence" value="ECO:0007669"/>
    <property type="project" value="UniProtKB-SubCell"/>
</dbReference>
<keyword evidence="6" id="KW-1000">Mitochondrion outer membrane</keyword>
<dbReference type="Pfam" id="PF01459">
    <property type="entry name" value="Porin_3"/>
    <property type="match status" value="1"/>
</dbReference>
<reference evidence="15" key="1">
    <citation type="journal article" date="2013" name="Nature">
        <title>Draft genome of the wheat A-genome progenitor Triticum urartu.</title>
        <authorList>
            <person name="Ling H.Q."/>
            <person name="Zhao S."/>
            <person name="Liu D."/>
            <person name="Wang J."/>
            <person name="Sun H."/>
            <person name="Zhang C."/>
            <person name="Fan H."/>
            <person name="Li D."/>
            <person name="Dong L."/>
            <person name="Tao Y."/>
            <person name="Gao C."/>
            <person name="Wu H."/>
            <person name="Li Y."/>
            <person name="Cui Y."/>
            <person name="Guo X."/>
            <person name="Zheng S."/>
            <person name="Wang B."/>
            <person name="Yu K."/>
            <person name="Liang Q."/>
            <person name="Yang W."/>
            <person name="Lou X."/>
            <person name="Chen J."/>
            <person name="Feng M."/>
            <person name="Jian J."/>
            <person name="Zhang X."/>
            <person name="Luo G."/>
            <person name="Jiang Y."/>
            <person name="Liu J."/>
            <person name="Wang Z."/>
            <person name="Sha Y."/>
            <person name="Zhang B."/>
            <person name="Wu H."/>
            <person name="Tang D."/>
            <person name="Shen Q."/>
            <person name="Xue P."/>
            <person name="Zou S."/>
            <person name="Wang X."/>
            <person name="Liu X."/>
            <person name="Wang F."/>
            <person name="Yang Y."/>
            <person name="An X."/>
            <person name="Dong Z."/>
            <person name="Zhang K."/>
            <person name="Zhang X."/>
            <person name="Luo M.C."/>
            <person name="Dvorak J."/>
            <person name="Tong Y."/>
            <person name="Wang J."/>
            <person name="Yang H."/>
            <person name="Li Z."/>
            <person name="Wang D."/>
            <person name="Zhang A."/>
            <person name="Wang J."/>
        </authorList>
    </citation>
    <scope>NUCLEOTIDE SEQUENCE</scope>
</reference>
<dbReference type="PANTHER" id="PTHR10802">
    <property type="entry name" value="MITOCHONDRIAL IMPORT RECEPTOR SUBUNIT TOM40"/>
    <property type="match status" value="1"/>
</dbReference>
<keyword evidence="3" id="KW-0813">Transport</keyword>
<evidence type="ECO:0000256" key="6">
    <source>
        <dbReference type="ARBA" id="ARBA00022787"/>
    </source>
</evidence>
<keyword evidence="9" id="KW-0406">Ion transport</keyword>
<evidence type="ECO:0000256" key="5">
    <source>
        <dbReference type="ARBA" id="ARBA00022692"/>
    </source>
</evidence>
<feature type="compositionally biased region" description="Pro residues" evidence="14">
    <location>
        <begin position="310"/>
        <end position="320"/>
    </location>
</feature>
<dbReference type="Gene3D" id="3.40.395.10">
    <property type="entry name" value="Adenoviral Proteinase, Chain A"/>
    <property type="match status" value="1"/>
</dbReference>
<dbReference type="GO" id="GO:0015288">
    <property type="term" value="F:porin activity"/>
    <property type="evidence" value="ECO:0007669"/>
    <property type="project" value="UniProtKB-KW"/>
</dbReference>
<keyword evidence="4" id="KW-1134">Transmembrane beta strand</keyword>
<dbReference type="FunFam" id="2.40.160.10:FF:000010">
    <property type="entry name" value="Mitochondrial import receptor subunit TOM40-1"/>
    <property type="match status" value="1"/>
</dbReference>
<evidence type="ECO:0000256" key="9">
    <source>
        <dbReference type="ARBA" id="ARBA00023065"/>
    </source>
</evidence>
<keyword evidence="11" id="KW-0496">Mitochondrion</keyword>
<dbReference type="EMBL" id="KD103860">
    <property type="protein sequence ID" value="EMS60858.1"/>
    <property type="molecule type" value="Genomic_DNA"/>
</dbReference>
<evidence type="ECO:0000256" key="4">
    <source>
        <dbReference type="ARBA" id="ARBA00022452"/>
    </source>
</evidence>
<evidence type="ECO:0000256" key="3">
    <source>
        <dbReference type="ARBA" id="ARBA00022448"/>
    </source>
</evidence>
<evidence type="ECO:0000256" key="8">
    <source>
        <dbReference type="ARBA" id="ARBA00022990"/>
    </source>
</evidence>
<evidence type="ECO:0000256" key="13">
    <source>
        <dbReference type="ARBA" id="ARBA00058612"/>
    </source>
</evidence>
<name>M7ZCB8_TRIUA</name>
<gene>
    <name evidence="15" type="ORF">TRIUR3_35050</name>
</gene>
<sequence length="619" mass="70857">MSPLREEEIKRKYVRGQPLVEPEEVKNVPTRMYELHDWYMKITKSSNREFLMVKVKEEHYFHKLALSVEYSELFQLFNQDALDKSLVSCYCLMKMYEMEKVGRYGIGFIDPNTINEKTWIYEYYKQDVENKMLEFLKRLNSNEDILLPYNFCYHWILLDIKVEEGKVELLDSLLKKESDYTILKGIVNISSFPDINYLITPLLIFFAGGQGWAKLIKVTPGKWPQNLFWYRHKFKEVWEKLLPTERILALQEEIAGFLLDQMGHEGPTRHQGAPWGVAYPDMLETYQPPEDITIRLASPSGAPADASPLPYAPVPPPPLPHQEEDKAAEDDKVDYLNLRCPIPYEDAQREASMTLKPDVFEGFRFDFVKPVSQVLFLSHSASMGSMEVPSQGPEVIKVPTSHYEFGANYIDPKLMLIGRISPDGRLNGRVKYDVTENLCAQINAQLTNEPGYSQGMFNLDYKGKDFRTQCQVGNNGFYGGNYIQSVTKNLSLGTEGFWLQQQRKSGVGFLARYDTKNMVATGQIASTGLVSLSYVQKVSNKVSLATDFMYNHMSKDVTASVGYDYIMRQSRLRGKVDTNGAVSALLEEKINPYATLVLSAEIDHWKKDNKFGFGIRVGE</sequence>
<keyword evidence="7" id="KW-0653">Protein transport</keyword>
<evidence type="ECO:0000256" key="1">
    <source>
        <dbReference type="ARBA" id="ARBA00004374"/>
    </source>
</evidence>
<dbReference type="GO" id="GO:0006811">
    <property type="term" value="P:monoatomic ion transport"/>
    <property type="evidence" value="ECO:0007669"/>
    <property type="project" value="UniProtKB-KW"/>
</dbReference>
<accession>M7ZCB8</accession>
<comment type="subcellular location">
    <subcellularLocation>
        <location evidence="1">Mitochondrion outer membrane</location>
        <topology evidence="1">Multi-pass membrane protein</topology>
    </subcellularLocation>
</comment>
<dbReference type="GO" id="GO:0008320">
    <property type="term" value="F:protein transmembrane transporter activity"/>
    <property type="evidence" value="ECO:0007669"/>
    <property type="project" value="InterPro"/>
</dbReference>
<dbReference type="Gene3D" id="2.40.160.10">
    <property type="entry name" value="Porin"/>
    <property type="match status" value="1"/>
</dbReference>
<protein>
    <submittedName>
        <fullName evidence="15">Mitochondrial import receptor subunit TOM40-like protein 1</fullName>
    </submittedName>
</protein>
<organism evidence="15">
    <name type="scientific">Triticum urartu</name>
    <name type="common">Red wild einkorn</name>
    <name type="synonym">Crithodium urartu</name>
    <dbReference type="NCBI Taxonomy" id="4572"/>
    <lineage>
        <taxon>Eukaryota</taxon>
        <taxon>Viridiplantae</taxon>
        <taxon>Streptophyta</taxon>
        <taxon>Embryophyta</taxon>
        <taxon>Tracheophyta</taxon>
        <taxon>Spermatophyta</taxon>
        <taxon>Magnoliopsida</taxon>
        <taxon>Liliopsida</taxon>
        <taxon>Poales</taxon>
        <taxon>Poaceae</taxon>
        <taxon>BOP clade</taxon>
        <taxon>Pooideae</taxon>
        <taxon>Triticodae</taxon>
        <taxon>Triticeae</taxon>
        <taxon>Triticinae</taxon>
        <taxon>Triticum</taxon>
    </lineage>
</organism>
<dbReference type="SUPFAM" id="SSF54001">
    <property type="entry name" value="Cysteine proteinases"/>
    <property type="match status" value="1"/>
</dbReference>
<proteinExistence type="inferred from homology"/>
<keyword evidence="15" id="KW-0675">Receptor</keyword>
<dbReference type="InterPro" id="IPR027246">
    <property type="entry name" value="Porin_Euk/Tom40"/>
</dbReference>
<evidence type="ECO:0000256" key="11">
    <source>
        <dbReference type="ARBA" id="ARBA00023128"/>
    </source>
</evidence>
<evidence type="ECO:0000313" key="15">
    <source>
        <dbReference type="EMBL" id="EMS60858.1"/>
    </source>
</evidence>
<dbReference type="InterPro" id="IPR038765">
    <property type="entry name" value="Papain-like_cys_pep_sf"/>
</dbReference>
<dbReference type="InterPro" id="IPR023614">
    <property type="entry name" value="Porin_dom_sf"/>
</dbReference>
<evidence type="ECO:0000256" key="2">
    <source>
        <dbReference type="ARBA" id="ARBA00010510"/>
    </source>
</evidence>
<evidence type="ECO:0000256" key="7">
    <source>
        <dbReference type="ARBA" id="ARBA00022927"/>
    </source>
</evidence>
<dbReference type="eggNOG" id="KOG3296">
    <property type="taxonomic scope" value="Eukaryota"/>
</dbReference>
<dbReference type="InterPro" id="IPR037930">
    <property type="entry name" value="Tom40"/>
</dbReference>
<evidence type="ECO:0000256" key="12">
    <source>
        <dbReference type="ARBA" id="ARBA00023136"/>
    </source>
</evidence>
<dbReference type="GO" id="GO:0030150">
    <property type="term" value="P:protein import into mitochondrial matrix"/>
    <property type="evidence" value="ECO:0007669"/>
    <property type="project" value="InterPro"/>
</dbReference>
<keyword evidence="10" id="KW-0626">Porin</keyword>
<comment type="similarity">
    <text evidence="2">Belongs to the Tom40 family.</text>
</comment>
<comment type="function">
    <text evidence="13">Central component of the receptor complex responsible for the recognition and translocation of cytosolically synthesized mitochondrial preproteins. Together with TOM22 functions as the transit peptide receptor at the surface of the mitochondrion outer membrane and facilitates the movement of preproteins into the translocation pore. Directly involved in the pore formation.</text>
</comment>
<dbReference type="CDD" id="cd07305">
    <property type="entry name" value="Porin3_Tom40"/>
    <property type="match status" value="1"/>
</dbReference>
<dbReference type="GO" id="GO:0046930">
    <property type="term" value="C:pore complex"/>
    <property type="evidence" value="ECO:0007669"/>
    <property type="project" value="UniProtKB-KW"/>
</dbReference>
<keyword evidence="5" id="KW-0812">Transmembrane</keyword>
<keyword evidence="8" id="KW-0007">Acetylation</keyword>
<dbReference type="STRING" id="4572.M7ZCB8"/>
<keyword evidence="12" id="KW-0472">Membrane</keyword>
<evidence type="ECO:0000256" key="10">
    <source>
        <dbReference type="ARBA" id="ARBA00023114"/>
    </source>
</evidence>
<feature type="region of interest" description="Disordered" evidence="14">
    <location>
        <begin position="298"/>
        <end position="327"/>
    </location>
</feature>